<evidence type="ECO:0000313" key="1">
    <source>
        <dbReference type="EMBL" id="KAJ0031229.1"/>
    </source>
</evidence>
<evidence type="ECO:0000313" key="2">
    <source>
        <dbReference type="Proteomes" id="UP001163603"/>
    </source>
</evidence>
<protein>
    <submittedName>
        <fullName evidence="1">Uncharacterized protein</fullName>
    </submittedName>
</protein>
<proteinExistence type="predicted"/>
<gene>
    <name evidence="1" type="ORF">Pint_14026</name>
</gene>
<dbReference type="Proteomes" id="UP001163603">
    <property type="component" value="Chromosome 8"/>
</dbReference>
<accession>A0ACC0Y801</accession>
<comment type="caution">
    <text evidence="1">The sequence shown here is derived from an EMBL/GenBank/DDBJ whole genome shotgun (WGS) entry which is preliminary data.</text>
</comment>
<name>A0ACC0Y801_9ROSI</name>
<sequence length="145" mass="15822">MAARLFISGAMAAFLCLASLSGASDTTPEVAFVKKTISSHHVVIFSKSYCPFCRRAKAVFKELNQVPHVIELNERGLFTKSLMMLSYTDGSNIQDALLEIVGRRTVPQVFINGKHIGGSDDTVEAYESGKLAKLLGIVVDDKEEL</sequence>
<dbReference type="EMBL" id="CM047743">
    <property type="protein sequence ID" value="KAJ0031229.1"/>
    <property type="molecule type" value="Genomic_DNA"/>
</dbReference>
<keyword evidence="2" id="KW-1185">Reference proteome</keyword>
<reference evidence="2" key="1">
    <citation type="journal article" date="2023" name="G3 (Bethesda)">
        <title>Genome assembly and association tests identify interacting loci associated with vigor, precocity, and sex in interspecific pistachio rootstocks.</title>
        <authorList>
            <person name="Palmer W."/>
            <person name="Jacygrad E."/>
            <person name="Sagayaradj S."/>
            <person name="Cavanaugh K."/>
            <person name="Han R."/>
            <person name="Bertier L."/>
            <person name="Beede B."/>
            <person name="Kafkas S."/>
            <person name="Golino D."/>
            <person name="Preece J."/>
            <person name="Michelmore R."/>
        </authorList>
    </citation>
    <scope>NUCLEOTIDE SEQUENCE [LARGE SCALE GENOMIC DNA]</scope>
</reference>
<organism evidence="1 2">
    <name type="scientific">Pistacia integerrima</name>
    <dbReference type="NCBI Taxonomy" id="434235"/>
    <lineage>
        <taxon>Eukaryota</taxon>
        <taxon>Viridiplantae</taxon>
        <taxon>Streptophyta</taxon>
        <taxon>Embryophyta</taxon>
        <taxon>Tracheophyta</taxon>
        <taxon>Spermatophyta</taxon>
        <taxon>Magnoliopsida</taxon>
        <taxon>eudicotyledons</taxon>
        <taxon>Gunneridae</taxon>
        <taxon>Pentapetalae</taxon>
        <taxon>rosids</taxon>
        <taxon>malvids</taxon>
        <taxon>Sapindales</taxon>
        <taxon>Anacardiaceae</taxon>
        <taxon>Pistacia</taxon>
    </lineage>
</organism>